<dbReference type="InterPro" id="IPR011989">
    <property type="entry name" value="ARM-like"/>
</dbReference>
<reference evidence="6" key="2">
    <citation type="submission" date="2014-06" db="EMBL/GenBank/DDBJ databases">
        <title>The complete genome of Blastobotrys (Arxula) adeninivorans LS3 - a yeast of biotechnological interest.</title>
        <authorList>
            <person name="Kunze G."/>
            <person name="Gaillardin C."/>
            <person name="Czernicka M."/>
            <person name="Durrens P."/>
            <person name="Martin T."/>
            <person name="Boer E."/>
            <person name="Gabaldon T."/>
            <person name="Cruz J."/>
            <person name="Talla E."/>
            <person name="Marck C."/>
            <person name="Goffeau A."/>
            <person name="Barbe V."/>
            <person name="Baret P."/>
            <person name="Baronian K."/>
            <person name="Beier S."/>
            <person name="Bleykasten C."/>
            <person name="Bode R."/>
            <person name="Casaregola S."/>
            <person name="Despons L."/>
            <person name="Fairhead C."/>
            <person name="Giersberg M."/>
            <person name="Gierski P."/>
            <person name="Hahnel U."/>
            <person name="Hartmann A."/>
            <person name="Jankowska D."/>
            <person name="Jubin C."/>
            <person name="Jung P."/>
            <person name="Lafontaine I."/>
            <person name="Leh-Louis V."/>
            <person name="Lemaire M."/>
            <person name="Marcet-Houben M."/>
            <person name="Mascher M."/>
            <person name="Morel G."/>
            <person name="Richard G.-F."/>
            <person name="Riechen J."/>
            <person name="Sacerdot C."/>
            <person name="Sarkar A."/>
            <person name="Savel G."/>
            <person name="Schacherer J."/>
            <person name="Sherman D."/>
            <person name="Straub M.-L."/>
            <person name="Stein N."/>
            <person name="Thierry A."/>
            <person name="Trautwein-Schult A."/>
            <person name="Westhof E."/>
            <person name="Worch S."/>
            <person name="Dujon B."/>
            <person name="Souciet J.-L."/>
            <person name="Wincker P."/>
            <person name="Scholz U."/>
            <person name="Neuveglise N."/>
        </authorList>
    </citation>
    <scope>NUCLEOTIDE SEQUENCE</scope>
    <source>
        <strain evidence="6">LS3</strain>
    </source>
</reference>
<feature type="domain" description="PP4R3 EVH1-like" evidence="5">
    <location>
        <begin position="10"/>
        <end position="109"/>
    </location>
</feature>
<name>A0A060T8L9_BLAAD</name>
<dbReference type="InterPro" id="IPR011993">
    <property type="entry name" value="PH-like_dom_sf"/>
</dbReference>
<evidence type="ECO:0000259" key="4">
    <source>
        <dbReference type="Pfam" id="PF04802"/>
    </source>
</evidence>
<feature type="compositionally biased region" description="Basic residues" evidence="3">
    <location>
        <begin position="826"/>
        <end position="836"/>
    </location>
</feature>
<dbReference type="SUPFAM" id="SSF48371">
    <property type="entry name" value="ARM repeat"/>
    <property type="match status" value="1"/>
</dbReference>
<reference evidence="6" key="1">
    <citation type="submission" date="2014-02" db="EMBL/GenBank/DDBJ databases">
        <authorList>
            <person name="Genoscope - CEA"/>
        </authorList>
    </citation>
    <scope>NUCLEOTIDE SEQUENCE</scope>
    <source>
        <strain evidence="6">LS3</strain>
    </source>
</reference>
<feature type="compositionally biased region" description="Low complexity" evidence="3">
    <location>
        <begin position="798"/>
        <end position="816"/>
    </location>
</feature>
<proteinExistence type="predicted"/>
<organism evidence="6">
    <name type="scientific">Blastobotrys adeninivorans</name>
    <name type="common">Yeast</name>
    <name type="synonym">Arxula adeninivorans</name>
    <dbReference type="NCBI Taxonomy" id="409370"/>
    <lineage>
        <taxon>Eukaryota</taxon>
        <taxon>Fungi</taxon>
        <taxon>Dikarya</taxon>
        <taxon>Ascomycota</taxon>
        <taxon>Saccharomycotina</taxon>
        <taxon>Dipodascomycetes</taxon>
        <taxon>Dipodascales</taxon>
        <taxon>Trichomonascaceae</taxon>
        <taxon>Blastobotrys</taxon>
    </lineage>
</organism>
<dbReference type="InterPro" id="IPR016024">
    <property type="entry name" value="ARM-type_fold"/>
</dbReference>
<accession>A0A060T8L9</accession>
<dbReference type="PhylomeDB" id="A0A060T8L9"/>
<feature type="compositionally biased region" description="Basic and acidic residues" evidence="3">
    <location>
        <begin position="689"/>
        <end position="698"/>
    </location>
</feature>
<dbReference type="GO" id="GO:0005654">
    <property type="term" value="C:nucleoplasm"/>
    <property type="evidence" value="ECO:0007669"/>
    <property type="project" value="TreeGrafter"/>
</dbReference>
<evidence type="ECO:0000313" key="6">
    <source>
        <dbReference type="EMBL" id="CDP37134.1"/>
    </source>
</evidence>
<evidence type="ECO:0000259" key="5">
    <source>
        <dbReference type="Pfam" id="PF22972"/>
    </source>
</evidence>
<feature type="domain" description="Serine/threonine-protein phosphatase 4 regulatory subunit 3-like central" evidence="4">
    <location>
        <begin position="159"/>
        <end position="660"/>
    </location>
</feature>
<dbReference type="GO" id="GO:0006974">
    <property type="term" value="P:DNA damage response"/>
    <property type="evidence" value="ECO:0007669"/>
    <property type="project" value="TreeGrafter"/>
</dbReference>
<keyword evidence="2" id="KW-0539">Nucleus</keyword>
<dbReference type="InterPro" id="IPR006887">
    <property type="entry name" value="P4R3-like_central_dom"/>
</dbReference>
<dbReference type="Pfam" id="PF04802">
    <property type="entry name" value="PP4R3"/>
    <property type="match status" value="1"/>
</dbReference>
<protein>
    <submittedName>
        <fullName evidence="6">ARAD1D04532p</fullName>
    </submittedName>
</protein>
<comment type="subcellular location">
    <subcellularLocation>
        <location evidence="1">Nucleus</location>
    </subcellularLocation>
</comment>
<dbReference type="SUPFAM" id="SSF50729">
    <property type="entry name" value="PH domain-like"/>
    <property type="match status" value="1"/>
</dbReference>
<evidence type="ECO:0000256" key="3">
    <source>
        <dbReference type="SAM" id="MobiDB-lite"/>
    </source>
</evidence>
<dbReference type="PANTHER" id="PTHR23318">
    <property type="entry name" value="ATP SYNTHASE GAMMA-RELATED"/>
    <property type="match status" value="1"/>
</dbReference>
<dbReference type="EMBL" id="HG937694">
    <property type="protein sequence ID" value="CDP37134.1"/>
    <property type="molecule type" value="Genomic_DNA"/>
</dbReference>
<evidence type="ECO:0000256" key="1">
    <source>
        <dbReference type="ARBA" id="ARBA00004123"/>
    </source>
</evidence>
<dbReference type="PANTHER" id="PTHR23318:SF0">
    <property type="entry name" value="SERINE_THREONINE-PROTEIN PHOSPHATASE 4 REGULATORY SUBUNIT 3"/>
    <property type="match status" value="1"/>
</dbReference>
<evidence type="ECO:0000256" key="2">
    <source>
        <dbReference type="ARBA" id="ARBA00023242"/>
    </source>
</evidence>
<dbReference type="InterPro" id="IPR051137">
    <property type="entry name" value="PP4R3-like"/>
</dbReference>
<dbReference type="Gene3D" id="2.30.29.30">
    <property type="entry name" value="Pleckstrin-homology domain (PH domain)/Phosphotyrosine-binding domain (PTB)"/>
    <property type="match status" value="1"/>
</dbReference>
<gene>
    <name evidence="6" type="ORF">GNLVRS02_ARAD1D04532g</name>
</gene>
<dbReference type="GO" id="GO:0072542">
    <property type="term" value="F:protein phosphatase activator activity"/>
    <property type="evidence" value="ECO:0007669"/>
    <property type="project" value="TreeGrafter"/>
</dbReference>
<feature type="compositionally biased region" description="Basic and acidic residues" evidence="3">
    <location>
        <begin position="837"/>
        <end position="846"/>
    </location>
</feature>
<feature type="region of interest" description="Disordered" evidence="3">
    <location>
        <begin position="682"/>
        <end position="846"/>
    </location>
</feature>
<dbReference type="Pfam" id="PF22972">
    <property type="entry name" value="EVH1_PP4R3"/>
    <property type="match status" value="1"/>
</dbReference>
<dbReference type="InterPro" id="IPR055236">
    <property type="entry name" value="EVH1_PP4R3"/>
</dbReference>
<sequence>MDIEIPTYPRRVKVYFLEDDQWVDMGTGYCTGEIIEEDETSNARLTVRNEKDSDDIILRATVSAGIQFQKQQETLIVWTEPAQQTDVALSFQEAEGCAGLCDFLVHIQQTVERTISILYVMRNEDGTETTEIIAGPLVQPPNMSLGNLDAVLECVSPLGPNKFNNEALARHLLNRNYLDQLPDIFAMAEDLESLEDLHYLSQIVKVLFLMGDAGIWDALLQDSIFEAAIGALEYDPEVDLRQKANYRSYLRQFDNFRQVIPLPSEGLQIKVRQAFRLEFARDVVLSRILDENVQGIMNSVLFFHQSEIVAALQTSGSFLSSLFNLYREDIDHDQDQETLHLQREDGVRLVREIWNMVKTFPLQQRATLYSALVKNGLFVMLRYGLGSSSSASMSTKRAATELVSGLLDFDAKIVRQGGDDAAVIGVLTDLLLNDSNRDYGLKVLASEALRILLEPPSELMPSLAGPNGSQRSLQDSRGSTIGQIGSLDMHMFVLSFYENHAKQLFGPLIRFSSESNLEGNTDITHDHEDDTVIEILTDLLAFCIHHHGVRCEAFFEENGLAWSISHLIRFNRKAIRLAAIRCIKEAVLLSDSAILGLLIESRAIASLVSVMVSLEGRNNLATSACIEVLYLIAGKTTFLNSSPTRPCVQILNYLVDDYGIENVKSKISLPVIDAVICAKEEAQQSSQKPSEENGDTKHIKTPPPRVLEAKTSAKRQLEGGLYDNVSERSRKRRASDEGMGTASPLQGDNSSHHMSVEEGLNDLNGEESQSGHDGDSDTESDSSGDMGEGTNEDGVKKSSSSSASSSSSSSSSSLSLRTFTNAGKKLSIKFRKKKHTSDRQSKPKDD</sequence>
<dbReference type="Gene3D" id="1.25.10.10">
    <property type="entry name" value="Leucine-rich Repeat Variant"/>
    <property type="match status" value="1"/>
</dbReference>
<dbReference type="AlphaFoldDB" id="A0A060T8L9"/>
<dbReference type="GO" id="GO:0030289">
    <property type="term" value="C:protein phosphatase 4 complex"/>
    <property type="evidence" value="ECO:0007669"/>
    <property type="project" value="TreeGrafter"/>
</dbReference>